<evidence type="ECO:0000313" key="2">
    <source>
        <dbReference type="EMBL" id="SHF34337.1"/>
    </source>
</evidence>
<evidence type="ECO:0000313" key="3">
    <source>
        <dbReference type="Proteomes" id="UP000184236"/>
    </source>
</evidence>
<proteinExistence type="predicted"/>
<name>A0A1M5AW77_9FLAO</name>
<dbReference type="STRING" id="1302685.SAMN05444408_11555"/>
<dbReference type="RefSeq" id="WP_072885875.1">
    <property type="nucleotide sequence ID" value="NZ_FQVO01000015.1"/>
</dbReference>
<reference evidence="3" key="1">
    <citation type="submission" date="2016-11" db="EMBL/GenBank/DDBJ databases">
        <authorList>
            <person name="Varghese N."/>
            <person name="Submissions S."/>
        </authorList>
    </citation>
    <scope>NUCLEOTIDE SEQUENCE [LARGE SCALE GENOMIC DNA]</scope>
    <source>
        <strain evidence="3">DSM 26898</strain>
    </source>
</reference>
<accession>A0A1M5AW77</accession>
<dbReference type="OrthoDB" id="9890049at2"/>
<evidence type="ECO:0000256" key="1">
    <source>
        <dbReference type="SAM" id="Phobius"/>
    </source>
</evidence>
<dbReference type="Proteomes" id="UP000184236">
    <property type="component" value="Unassembled WGS sequence"/>
</dbReference>
<keyword evidence="1" id="KW-0472">Membrane</keyword>
<sequence>MKKILVLSVLSLFMVYTILSLFIEIPEVFNNIFYAMVTIFAGYFIVFHSDIGRGIKEKFQENSSKVNSKRYKN</sequence>
<feature type="transmembrane region" description="Helical" evidence="1">
    <location>
        <begin position="32"/>
        <end position="51"/>
    </location>
</feature>
<dbReference type="EMBL" id="FQVO01000015">
    <property type="protein sequence ID" value="SHF34337.1"/>
    <property type="molecule type" value="Genomic_DNA"/>
</dbReference>
<protein>
    <submittedName>
        <fullName evidence="2">Uncharacterized protein</fullName>
    </submittedName>
</protein>
<gene>
    <name evidence="2" type="ORF">SAMN05444408_11555</name>
</gene>
<keyword evidence="3" id="KW-1185">Reference proteome</keyword>
<organism evidence="2 3">
    <name type="scientific">Chryseobacterium takakiae</name>
    <dbReference type="NCBI Taxonomy" id="1302685"/>
    <lineage>
        <taxon>Bacteria</taxon>
        <taxon>Pseudomonadati</taxon>
        <taxon>Bacteroidota</taxon>
        <taxon>Flavobacteriia</taxon>
        <taxon>Flavobacteriales</taxon>
        <taxon>Weeksellaceae</taxon>
        <taxon>Chryseobacterium group</taxon>
        <taxon>Chryseobacterium</taxon>
    </lineage>
</organism>
<keyword evidence="1" id="KW-1133">Transmembrane helix</keyword>
<dbReference type="AlphaFoldDB" id="A0A1M5AW77"/>
<keyword evidence="1" id="KW-0812">Transmembrane</keyword>